<dbReference type="SUPFAM" id="SSF56112">
    <property type="entry name" value="Protein kinase-like (PK-like)"/>
    <property type="match status" value="1"/>
</dbReference>
<keyword evidence="2" id="KW-0808">Transferase</keyword>
<keyword evidence="2" id="KW-0418">Kinase</keyword>
<evidence type="ECO:0000259" key="1">
    <source>
        <dbReference type="Pfam" id="PF01636"/>
    </source>
</evidence>
<evidence type="ECO:0000313" key="3">
    <source>
        <dbReference type="Proteomes" id="UP000198583"/>
    </source>
</evidence>
<accession>A0A1I6DGX7</accession>
<dbReference type="GO" id="GO:0016301">
    <property type="term" value="F:kinase activity"/>
    <property type="evidence" value="ECO:0007669"/>
    <property type="project" value="UniProtKB-KW"/>
</dbReference>
<dbReference type="Proteomes" id="UP000198583">
    <property type="component" value="Unassembled WGS sequence"/>
</dbReference>
<dbReference type="Pfam" id="PF01636">
    <property type="entry name" value="APH"/>
    <property type="match status" value="1"/>
</dbReference>
<dbReference type="PANTHER" id="PTHR21310">
    <property type="entry name" value="AMINOGLYCOSIDE PHOSPHOTRANSFERASE-RELATED-RELATED"/>
    <property type="match status" value="1"/>
</dbReference>
<dbReference type="InterPro" id="IPR011009">
    <property type="entry name" value="Kinase-like_dom_sf"/>
</dbReference>
<name>A0A1I6DGX7_9PSEU</name>
<organism evidence="2 3">
    <name type="scientific">Lentzea waywayandensis</name>
    <dbReference type="NCBI Taxonomy" id="84724"/>
    <lineage>
        <taxon>Bacteria</taxon>
        <taxon>Bacillati</taxon>
        <taxon>Actinomycetota</taxon>
        <taxon>Actinomycetes</taxon>
        <taxon>Pseudonocardiales</taxon>
        <taxon>Pseudonocardiaceae</taxon>
        <taxon>Lentzea</taxon>
    </lineage>
</organism>
<feature type="domain" description="Aminoglycoside phosphotransferase" evidence="1">
    <location>
        <begin position="26"/>
        <end position="246"/>
    </location>
</feature>
<dbReference type="EMBL" id="FOYL01000002">
    <property type="protein sequence ID" value="SFR04694.1"/>
    <property type="molecule type" value="Genomic_DNA"/>
</dbReference>
<protein>
    <submittedName>
        <fullName evidence="2">Predicted kinase, aminoglycoside phosphotransferase (APT) family</fullName>
    </submittedName>
</protein>
<evidence type="ECO:0000313" key="2">
    <source>
        <dbReference type="EMBL" id="SFR04694.1"/>
    </source>
</evidence>
<sequence>MHSIITLAEVTVQRILTAAGLTGATTSPLGGGTYNSVFRVSAREGEFVLKLAPGDQPGLTYERHLMRTEALFCTLGSKVAPVPEVVYADDAALLATCLPGTPVFGRSDVDRPQIRRELGAAVRALHEVTGPGFGYPQLGLHETWTEAFFRMFDAVRADAQRYGVTLPTADLSRHAQAFDEVQRPALVHFDLWDGNILADTGLTGLVDGERAFWGDPVAEFVSLALFESIEDDEHFLTSYGFEFTGSARLRLAAYQAYLYSIMLVERVPRGSTDPALESMITGALTRALGVLA</sequence>
<gene>
    <name evidence="2" type="ORF">SAMN04488564_102587</name>
</gene>
<dbReference type="Gene3D" id="3.90.1200.10">
    <property type="match status" value="1"/>
</dbReference>
<dbReference type="InterPro" id="IPR051678">
    <property type="entry name" value="AGP_Transferase"/>
</dbReference>
<dbReference type="AlphaFoldDB" id="A0A1I6DGX7"/>
<proteinExistence type="predicted"/>
<keyword evidence="3" id="KW-1185">Reference proteome</keyword>
<dbReference type="STRING" id="84724.SAMN04488564_102587"/>
<dbReference type="InterPro" id="IPR002575">
    <property type="entry name" value="Aminoglycoside_PTrfase"/>
</dbReference>
<dbReference type="PANTHER" id="PTHR21310:SF15">
    <property type="entry name" value="AMINOGLYCOSIDE PHOSPHOTRANSFERASE DOMAIN-CONTAINING PROTEIN"/>
    <property type="match status" value="1"/>
</dbReference>
<reference evidence="3" key="1">
    <citation type="submission" date="2016-10" db="EMBL/GenBank/DDBJ databases">
        <authorList>
            <person name="Varghese N."/>
            <person name="Submissions S."/>
        </authorList>
    </citation>
    <scope>NUCLEOTIDE SEQUENCE [LARGE SCALE GENOMIC DNA]</scope>
    <source>
        <strain evidence="3">DSM 44232</strain>
    </source>
</reference>